<organism evidence="1 2">
    <name type="scientific">Austropuccinia psidii MF-1</name>
    <dbReference type="NCBI Taxonomy" id="1389203"/>
    <lineage>
        <taxon>Eukaryota</taxon>
        <taxon>Fungi</taxon>
        <taxon>Dikarya</taxon>
        <taxon>Basidiomycota</taxon>
        <taxon>Pucciniomycotina</taxon>
        <taxon>Pucciniomycetes</taxon>
        <taxon>Pucciniales</taxon>
        <taxon>Sphaerophragmiaceae</taxon>
        <taxon>Austropuccinia</taxon>
    </lineage>
</organism>
<name>A0A9Q3FP79_9BASI</name>
<comment type="caution">
    <text evidence="1">The sequence shown here is derived from an EMBL/GenBank/DDBJ whole genome shotgun (WGS) entry which is preliminary data.</text>
</comment>
<proteinExistence type="predicted"/>
<reference evidence="1" key="1">
    <citation type="submission" date="2021-03" db="EMBL/GenBank/DDBJ databases">
        <title>Draft genome sequence of rust myrtle Austropuccinia psidii MF-1, a brazilian biotype.</title>
        <authorList>
            <person name="Quecine M.C."/>
            <person name="Pachon D.M.R."/>
            <person name="Bonatelli M.L."/>
            <person name="Correr F.H."/>
            <person name="Franceschini L.M."/>
            <person name="Leite T.F."/>
            <person name="Margarido G.R.A."/>
            <person name="Almeida C.A."/>
            <person name="Ferrarezi J.A."/>
            <person name="Labate C.A."/>
        </authorList>
    </citation>
    <scope>NUCLEOTIDE SEQUENCE</scope>
    <source>
        <strain evidence="1">MF-1</strain>
    </source>
</reference>
<sequence length="145" mass="16751">MGDAIREQSDDDQDPREEFLVEYQGETPIEIQDIQLEAGMPKDNANHQEKSCINCWRLTSHRTVWVTSRLHQDNVNFHMCHMRLSLKAQTHFHTIRNVWVITPHDATQRFGMLILVHEKTSAPPPVHLTPLPCLLSRLSGFHLPA</sequence>
<keyword evidence="2" id="KW-1185">Reference proteome</keyword>
<dbReference type="EMBL" id="AVOT02049059">
    <property type="protein sequence ID" value="MBW0544245.1"/>
    <property type="molecule type" value="Genomic_DNA"/>
</dbReference>
<accession>A0A9Q3FP79</accession>
<gene>
    <name evidence="1" type="ORF">O181_083960</name>
</gene>
<dbReference type="Proteomes" id="UP000765509">
    <property type="component" value="Unassembled WGS sequence"/>
</dbReference>
<dbReference type="AlphaFoldDB" id="A0A9Q3FP79"/>
<protein>
    <submittedName>
        <fullName evidence="1">Uncharacterized protein</fullName>
    </submittedName>
</protein>
<evidence type="ECO:0000313" key="1">
    <source>
        <dbReference type="EMBL" id="MBW0544245.1"/>
    </source>
</evidence>
<evidence type="ECO:0000313" key="2">
    <source>
        <dbReference type="Proteomes" id="UP000765509"/>
    </source>
</evidence>